<dbReference type="InterPro" id="IPR042359">
    <property type="entry name" value="TERB1"/>
</dbReference>
<reference evidence="2 3" key="1">
    <citation type="journal article" date="2021" name="Sci. Rep.">
        <title>Chromosome anchoring in Senegalese sole (Solea senegalensis) reveals sex-associated markers and genome rearrangements in flatfish.</title>
        <authorList>
            <person name="Guerrero-Cozar I."/>
            <person name="Gomez-Garrido J."/>
            <person name="Berbel C."/>
            <person name="Martinez-Blanch J.F."/>
            <person name="Alioto T."/>
            <person name="Claros M.G."/>
            <person name="Gagnaire P.A."/>
            <person name="Manchado M."/>
        </authorList>
    </citation>
    <scope>NUCLEOTIDE SEQUENCE [LARGE SCALE GENOMIC DNA]</scope>
    <source>
        <strain evidence="2">Sse05_10M</strain>
    </source>
</reference>
<organism evidence="2 3">
    <name type="scientific">Solea senegalensis</name>
    <name type="common">Senegalese sole</name>
    <dbReference type="NCBI Taxonomy" id="28829"/>
    <lineage>
        <taxon>Eukaryota</taxon>
        <taxon>Metazoa</taxon>
        <taxon>Chordata</taxon>
        <taxon>Craniata</taxon>
        <taxon>Vertebrata</taxon>
        <taxon>Euteleostomi</taxon>
        <taxon>Actinopterygii</taxon>
        <taxon>Neopterygii</taxon>
        <taxon>Teleostei</taxon>
        <taxon>Neoteleostei</taxon>
        <taxon>Acanthomorphata</taxon>
        <taxon>Carangaria</taxon>
        <taxon>Pleuronectiformes</taxon>
        <taxon>Pleuronectoidei</taxon>
        <taxon>Soleidae</taxon>
        <taxon>Solea</taxon>
    </lineage>
</organism>
<dbReference type="EMBL" id="JAGKHQ010000002">
    <property type="protein sequence ID" value="KAG7521630.1"/>
    <property type="molecule type" value="Genomic_DNA"/>
</dbReference>
<dbReference type="GO" id="GO:0007129">
    <property type="term" value="P:homologous chromosome pairing at meiosis"/>
    <property type="evidence" value="ECO:0007669"/>
    <property type="project" value="TreeGrafter"/>
</dbReference>
<feature type="compositionally biased region" description="Basic and acidic residues" evidence="1">
    <location>
        <begin position="509"/>
        <end position="524"/>
    </location>
</feature>
<feature type="region of interest" description="Disordered" evidence="1">
    <location>
        <begin position="450"/>
        <end position="551"/>
    </location>
</feature>
<dbReference type="PANTHER" id="PTHR14014">
    <property type="entry name" value="TELOMERE REPEATS-BINDING BOUQUET FORMATION PROTEIN 1"/>
    <property type="match status" value="1"/>
</dbReference>
<evidence type="ECO:0000313" key="2">
    <source>
        <dbReference type="EMBL" id="KAG7521630.1"/>
    </source>
</evidence>
<evidence type="ECO:0000256" key="1">
    <source>
        <dbReference type="SAM" id="MobiDB-lite"/>
    </source>
</evidence>
<feature type="region of interest" description="Disordered" evidence="1">
    <location>
        <begin position="665"/>
        <end position="691"/>
    </location>
</feature>
<feature type="compositionally biased region" description="Basic and acidic residues" evidence="1">
    <location>
        <begin position="483"/>
        <end position="501"/>
    </location>
</feature>
<dbReference type="PANTHER" id="PTHR14014:SF0">
    <property type="entry name" value="TELOMERE REPEATS-BINDING BOUQUET FORMATION PROTEIN 1"/>
    <property type="match status" value="1"/>
</dbReference>
<dbReference type="Proteomes" id="UP000693946">
    <property type="component" value="Linkage Group LG10"/>
</dbReference>
<protein>
    <submittedName>
        <fullName evidence="2">Telomere repeats-binding bouquet formation protein 1 isoform X1</fullName>
    </submittedName>
</protein>
<proteinExistence type="predicted"/>
<comment type="caution">
    <text evidence="2">The sequence shown here is derived from an EMBL/GenBank/DDBJ whole genome shotgun (WGS) entry which is preliminary data.</text>
</comment>
<name>A0AAV6SY00_SOLSE</name>
<evidence type="ECO:0000313" key="3">
    <source>
        <dbReference type="Proteomes" id="UP000693946"/>
    </source>
</evidence>
<accession>A0AAV6SY00</accession>
<dbReference type="AlphaFoldDB" id="A0AAV6SY00"/>
<keyword evidence="3" id="KW-1185">Reference proteome</keyword>
<gene>
    <name evidence="2" type="ORF">JOB18_002999</name>
</gene>
<dbReference type="GO" id="GO:0070197">
    <property type="term" value="P:meiotic attachment of telomere to nuclear envelope"/>
    <property type="evidence" value="ECO:0007669"/>
    <property type="project" value="InterPro"/>
</dbReference>
<feature type="compositionally biased region" description="Basic and acidic residues" evidence="1">
    <location>
        <begin position="535"/>
        <end position="551"/>
    </location>
</feature>
<sequence length="691" mass="76953">MDKTGFGSNRRNTTRTDLCMLLECLKIQMKCPELQKQALLTIHSICENKEDNVDLLREMGGVTFVYNLCKSSIVHSDVKETALFTLGTLAEDNVFCKSFLCTQETFADLAGWLLKEDVSLTQRRVSVYLLSVLVANNKSGQSLAQTSGCLDILLRLFRTTFPLSLDTTSVVVNATHTYQLWTSVANALCGCVNNPQNDEGQRMCAATFPIINAWLHIALSQKEILNLICSFIAMTVANNSWVQECFSHSGGLETLTLSLLRLAPEADTSLLSCQLSVTLSKTLSACITDNFALASGLARYGIVSKLLSLLTSPNLVPENKLSVLLALGHCTDSSVEHQFQFVQCGGLPIIITLLTEDTSEEVRKATTFILQTCKQATMSLGESRNEEDTKMEPLTNMESFRSSARELLHRIKLLEQKQYKAVQEEPPTAMPAQALSSLPSALPLLLQHQERNKSTTYRGTSTHKHKEAKKEKDSLQNNMSWEEEAKSSERDERFSVREDARATVSSHVKSLEGSREPKTADRRMCTLPTSVRHSSPKDIHTKEELQDWDQNKGKKLTAEENPLPQSRCAGCVLPFDKVTSRTFASLQSSLRHSCDMHKTLQVATERFRTRHCSPMLRREYEGDGVSGRVSAAGGSSQKQRIEGVGKVRSSLAEIPWKKHHGFSLTPLRRGGSGTPFTTYNKTENRVERLLH</sequence>
<feature type="compositionally biased region" description="Basic and acidic residues" evidence="1">
    <location>
        <begin position="682"/>
        <end position="691"/>
    </location>
</feature>